<sequence>MKNIENCDIPSGWSCGDRHQSNTIRHTHTRRHASQCLAWKSNTKLGTHDGRLLRVSVREAEGSVSLYIQITYSQQGKYIVSSNASVLFITSLFSSMTVVEAVAVKLVTPSSARRPSTSTMTGPPESPCVGDKRPWSATKAALGGGTVLTTQMCRRSLPWVQKWCCVMYLGNHALHVSQDIPSRFSTFSTLLFVPAKGSRTTLVIAPPSDLHPGSLWRHAEAPGRQADGAYSVRELNRALQSAIETCRDDSARLHHHLATLLPRHHAQVHRHSGRPHLPALPPVLVNVQSCLNPLSTMTRFHIHCTYYLEEKVISE</sequence>
<feature type="region of interest" description="Disordered" evidence="1">
    <location>
        <begin position="112"/>
        <end position="131"/>
    </location>
</feature>
<dbReference type="EMBL" id="VSRR010001462">
    <property type="protein sequence ID" value="MPC25442.1"/>
    <property type="molecule type" value="Genomic_DNA"/>
</dbReference>
<evidence type="ECO:0000313" key="2">
    <source>
        <dbReference type="EMBL" id="MPC25442.1"/>
    </source>
</evidence>
<name>A0A5B7DUT5_PORTR</name>
<dbReference type="AlphaFoldDB" id="A0A5B7DUT5"/>
<comment type="caution">
    <text evidence="2">The sequence shown here is derived from an EMBL/GenBank/DDBJ whole genome shotgun (WGS) entry which is preliminary data.</text>
</comment>
<gene>
    <name evidence="2" type="ORF">E2C01_018555</name>
</gene>
<reference evidence="2 3" key="1">
    <citation type="submission" date="2019-05" db="EMBL/GenBank/DDBJ databases">
        <title>Another draft genome of Portunus trituberculatus and its Hox gene families provides insights of decapod evolution.</title>
        <authorList>
            <person name="Jeong J.-H."/>
            <person name="Song I."/>
            <person name="Kim S."/>
            <person name="Choi T."/>
            <person name="Kim D."/>
            <person name="Ryu S."/>
            <person name="Kim W."/>
        </authorList>
    </citation>
    <scope>NUCLEOTIDE SEQUENCE [LARGE SCALE GENOMIC DNA]</scope>
    <source>
        <tissue evidence="2">Muscle</tissue>
    </source>
</reference>
<evidence type="ECO:0000256" key="1">
    <source>
        <dbReference type="SAM" id="MobiDB-lite"/>
    </source>
</evidence>
<feature type="compositionally biased region" description="Low complexity" evidence="1">
    <location>
        <begin position="112"/>
        <end position="121"/>
    </location>
</feature>
<keyword evidence="3" id="KW-1185">Reference proteome</keyword>
<accession>A0A5B7DUT5</accession>
<evidence type="ECO:0000313" key="3">
    <source>
        <dbReference type="Proteomes" id="UP000324222"/>
    </source>
</evidence>
<proteinExistence type="predicted"/>
<protein>
    <submittedName>
        <fullName evidence="2">Uncharacterized protein</fullName>
    </submittedName>
</protein>
<dbReference type="Proteomes" id="UP000324222">
    <property type="component" value="Unassembled WGS sequence"/>
</dbReference>
<organism evidence="2 3">
    <name type="scientific">Portunus trituberculatus</name>
    <name type="common">Swimming crab</name>
    <name type="synonym">Neptunus trituberculatus</name>
    <dbReference type="NCBI Taxonomy" id="210409"/>
    <lineage>
        <taxon>Eukaryota</taxon>
        <taxon>Metazoa</taxon>
        <taxon>Ecdysozoa</taxon>
        <taxon>Arthropoda</taxon>
        <taxon>Crustacea</taxon>
        <taxon>Multicrustacea</taxon>
        <taxon>Malacostraca</taxon>
        <taxon>Eumalacostraca</taxon>
        <taxon>Eucarida</taxon>
        <taxon>Decapoda</taxon>
        <taxon>Pleocyemata</taxon>
        <taxon>Brachyura</taxon>
        <taxon>Eubrachyura</taxon>
        <taxon>Portunoidea</taxon>
        <taxon>Portunidae</taxon>
        <taxon>Portuninae</taxon>
        <taxon>Portunus</taxon>
    </lineage>
</organism>